<dbReference type="PANTHER" id="PTHR11579:SF0">
    <property type="entry name" value="PROTEIN-L-ISOASPARTATE(D-ASPARTATE) O-METHYLTRANSFERASE"/>
    <property type="match status" value="1"/>
</dbReference>
<evidence type="ECO:0000256" key="3">
    <source>
        <dbReference type="ARBA" id="ARBA00011890"/>
    </source>
</evidence>
<dbReference type="PANTHER" id="PTHR11579">
    <property type="entry name" value="PROTEIN-L-ISOASPARTATE O-METHYLTRANSFERASE"/>
    <property type="match status" value="1"/>
</dbReference>
<evidence type="ECO:0000256" key="2">
    <source>
        <dbReference type="ARBA" id="ARBA00005369"/>
    </source>
</evidence>
<evidence type="ECO:0000256" key="8">
    <source>
        <dbReference type="ARBA" id="ARBA00022691"/>
    </source>
</evidence>
<comment type="subcellular location">
    <subcellularLocation>
        <location evidence="1">Cytoplasm</location>
    </subcellularLocation>
</comment>
<dbReference type="InterPro" id="IPR000682">
    <property type="entry name" value="PCMT"/>
</dbReference>
<evidence type="ECO:0000256" key="4">
    <source>
        <dbReference type="ARBA" id="ARBA00013346"/>
    </source>
</evidence>
<dbReference type="Gene3D" id="3.40.50.150">
    <property type="entry name" value="Vaccinia Virus protein VP39"/>
    <property type="match status" value="1"/>
</dbReference>
<keyword evidence="13" id="KW-1185">Reference proteome</keyword>
<dbReference type="EMBL" id="BAABHM010000018">
    <property type="protein sequence ID" value="GAA4714555.1"/>
    <property type="molecule type" value="Genomic_DNA"/>
</dbReference>
<keyword evidence="6" id="KW-0489">Methyltransferase</keyword>
<reference evidence="13" key="1">
    <citation type="journal article" date="2019" name="Int. J. Syst. Evol. Microbiol.">
        <title>The Global Catalogue of Microorganisms (GCM) 10K type strain sequencing project: providing services to taxonomists for standard genome sequencing and annotation.</title>
        <authorList>
            <consortium name="The Broad Institute Genomics Platform"/>
            <consortium name="The Broad Institute Genome Sequencing Center for Infectious Disease"/>
            <person name="Wu L."/>
            <person name="Ma J."/>
        </authorList>
    </citation>
    <scope>NUCLEOTIDE SEQUENCE [LARGE SCALE GENOMIC DNA]</scope>
    <source>
        <strain evidence="13">JCM 17975</strain>
    </source>
</reference>
<evidence type="ECO:0000256" key="7">
    <source>
        <dbReference type="ARBA" id="ARBA00022679"/>
    </source>
</evidence>
<comment type="similarity">
    <text evidence="2">Belongs to the methyltransferase superfamily. L-isoaspartyl/D-aspartyl protein methyltransferase family.</text>
</comment>
<evidence type="ECO:0000256" key="9">
    <source>
        <dbReference type="ARBA" id="ARBA00030757"/>
    </source>
</evidence>
<gene>
    <name evidence="12" type="ORF">GCM10023198_42240</name>
</gene>
<evidence type="ECO:0000256" key="6">
    <source>
        <dbReference type="ARBA" id="ARBA00022603"/>
    </source>
</evidence>
<dbReference type="RefSeq" id="WP_253873711.1">
    <property type="nucleotide sequence ID" value="NZ_BAABHM010000018.1"/>
</dbReference>
<evidence type="ECO:0000256" key="10">
    <source>
        <dbReference type="ARBA" id="ARBA00031323"/>
    </source>
</evidence>
<name>A0ABP8XT17_9MICO</name>
<keyword evidence="8" id="KW-0949">S-adenosyl-L-methionine</keyword>
<evidence type="ECO:0000256" key="5">
    <source>
        <dbReference type="ARBA" id="ARBA00022490"/>
    </source>
</evidence>
<dbReference type="Pfam" id="PF01135">
    <property type="entry name" value="PCMT"/>
    <property type="match status" value="1"/>
</dbReference>
<accession>A0ABP8XT17</accession>
<dbReference type="CDD" id="cd02440">
    <property type="entry name" value="AdoMet_MTases"/>
    <property type="match status" value="1"/>
</dbReference>
<evidence type="ECO:0000313" key="13">
    <source>
        <dbReference type="Proteomes" id="UP001500843"/>
    </source>
</evidence>
<dbReference type="Proteomes" id="UP001500843">
    <property type="component" value="Unassembled WGS sequence"/>
</dbReference>
<proteinExistence type="inferred from homology"/>
<keyword evidence="5" id="KW-0963">Cytoplasm</keyword>
<evidence type="ECO:0000256" key="11">
    <source>
        <dbReference type="ARBA" id="ARBA00031350"/>
    </source>
</evidence>
<protein>
    <recommendedName>
        <fullName evidence="4">Protein-L-isoaspartate O-methyltransferase</fullName>
        <ecNumber evidence="3">2.1.1.77</ecNumber>
    </recommendedName>
    <alternativeName>
        <fullName evidence="11">L-isoaspartyl protein carboxyl methyltransferase</fullName>
    </alternativeName>
    <alternativeName>
        <fullName evidence="9">Protein L-isoaspartyl methyltransferase</fullName>
    </alternativeName>
    <alternativeName>
        <fullName evidence="10">Protein-beta-aspartate methyltransferase</fullName>
    </alternativeName>
</protein>
<organism evidence="12 13">
    <name type="scientific">Promicromonospora umidemergens</name>
    <dbReference type="NCBI Taxonomy" id="629679"/>
    <lineage>
        <taxon>Bacteria</taxon>
        <taxon>Bacillati</taxon>
        <taxon>Actinomycetota</taxon>
        <taxon>Actinomycetes</taxon>
        <taxon>Micrococcales</taxon>
        <taxon>Promicromonosporaceae</taxon>
        <taxon>Promicromonospora</taxon>
    </lineage>
</organism>
<dbReference type="SUPFAM" id="SSF53335">
    <property type="entry name" value="S-adenosyl-L-methionine-dependent methyltransferases"/>
    <property type="match status" value="1"/>
</dbReference>
<comment type="caution">
    <text evidence="12">The sequence shown here is derived from an EMBL/GenBank/DDBJ whole genome shotgun (WGS) entry which is preliminary data.</text>
</comment>
<sequence length="403" mass="42753">MTQTDARTGIEVDPTLSSEALRERMIAELIESGFLTDPAIEAAFRAVPREVFAPADTPAELPYAIHDALRTRFADDGKALSSLSAPVMHAGNLAQAKVQAGQRVLEIGSGGPNAAMLAHLVGSKGTVVSVDIDEGVTARTRAGLEQLGLADRVEVVTADAAEHLGRGVFDRIMVTVSPWSLPQTWVDQLAPDGILVVPLQIAPGLQRIIGFRKQDGRLISESTVPGGFVPLQGAGLFNPPSVQLTGPSGKPVTFKFASEIPGEFGVSDRVLASDPVEAWSGVIYKNRTIWLDLLTYLLVQPGACAMEAEEAADRGSDMSFYPALVDGESFAALHRRPATETPDLSWPTTTGPHIELVHGFEHSIVRVRRGATAPLPAPLPRAFLKQDTCTATPSSGSTSSTVD</sequence>
<evidence type="ECO:0000313" key="12">
    <source>
        <dbReference type="EMBL" id="GAA4714555.1"/>
    </source>
</evidence>
<dbReference type="EC" id="2.1.1.77" evidence="3"/>
<keyword evidence="7" id="KW-0808">Transferase</keyword>
<evidence type="ECO:0000256" key="1">
    <source>
        <dbReference type="ARBA" id="ARBA00004496"/>
    </source>
</evidence>
<dbReference type="InterPro" id="IPR029063">
    <property type="entry name" value="SAM-dependent_MTases_sf"/>
</dbReference>